<dbReference type="SUPFAM" id="SSF50129">
    <property type="entry name" value="GroES-like"/>
    <property type="match status" value="1"/>
</dbReference>
<dbReference type="InterPro" id="IPR020843">
    <property type="entry name" value="ER"/>
</dbReference>
<dbReference type="Pfam" id="PF08240">
    <property type="entry name" value="ADH_N"/>
    <property type="match status" value="1"/>
</dbReference>
<dbReference type="Gene3D" id="3.40.50.720">
    <property type="entry name" value="NAD(P)-binding Rossmann-like Domain"/>
    <property type="match status" value="1"/>
</dbReference>
<feature type="compositionally biased region" description="Polar residues" evidence="1">
    <location>
        <begin position="1"/>
        <end position="13"/>
    </location>
</feature>
<dbReference type="InterPro" id="IPR052711">
    <property type="entry name" value="Zinc_ADH-like"/>
</dbReference>
<dbReference type="InterPro" id="IPR013154">
    <property type="entry name" value="ADH-like_N"/>
</dbReference>
<dbReference type="InterPro" id="IPR013149">
    <property type="entry name" value="ADH-like_C"/>
</dbReference>
<organism evidence="3 4">
    <name type="scientific">Brooklawnia cerclae</name>
    <dbReference type="NCBI Taxonomy" id="349934"/>
    <lineage>
        <taxon>Bacteria</taxon>
        <taxon>Bacillati</taxon>
        <taxon>Actinomycetota</taxon>
        <taxon>Actinomycetes</taxon>
        <taxon>Propionibacteriales</taxon>
        <taxon>Propionibacteriaceae</taxon>
        <taxon>Brooklawnia</taxon>
    </lineage>
</organism>
<evidence type="ECO:0000256" key="1">
    <source>
        <dbReference type="SAM" id="MobiDB-lite"/>
    </source>
</evidence>
<dbReference type="Gene3D" id="3.90.180.10">
    <property type="entry name" value="Medium-chain alcohol dehydrogenases, catalytic domain"/>
    <property type="match status" value="1"/>
</dbReference>
<evidence type="ECO:0000259" key="2">
    <source>
        <dbReference type="SMART" id="SM00829"/>
    </source>
</evidence>
<evidence type="ECO:0000313" key="3">
    <source>
        <dbReference type="EMBL" id="NIH56495.1"/>
    </source>
</evidence>
<dbReference type="Proteomes" id="UP000749311">
    <property type="component" value="Unassembled WGS sequence"/>
</dbReference>
<dbReference type="PANTHER" id="PTHR45033:SF3">
    <property type="entry name" value="DEHYDROGENASE, PUTATIVE (AFU_ORTHOLOGUE AFUA_2G13270)-RELATED"/>
    <property type="match status" value="1"/>
</dbReference>
<protein>
    <submittedName>
        <fullName evidence="3">NADPH:quinone reductase-like Zn-dependent oxidoreductase</fullName>
    </submittedName>
</protein>
<sequence length="322" mass="34104">MLAVQATSLSPSDPLQGLTIGEHPDPQPRDGWVVVTPKVTSLNHHDLWSLRGVGLSADQLPRILGCDAAGLDPDGNEVVVHPIVTSTGWQGPEPLDPRRTLLSEGVDGTFAERLLVPASNLVPKPADLPWEVAAVAPVAWLTAYRMLFTQAGVRPGDLVLVQGSGGGVNSAAIQLASAAGIRVFATSRDAARRDRALALGAERVFEAGARLPEKVDAVIDNVGAATWSHSINVLRPGGTLVTCGATSGDAPTRAELTKVFFRELRVQGSTAGTREELTDLLRFMAHHRIEPVIDTVLPLSQARTGFARLLAGEAFGKIVFTH</sequence>
<dbReference type="SMART" id="SM00829">
    <property type="entry name" value="PKS_ER"/>
    <property type="match status" value="1"/>
</dbReference>
<accession>A0ABX0SDM1</accession>
<proteinExistence type="predicted"/>
<feature type="region of interest" description="Disordered" evidence="1">
    <location>
        <begin position="1"/>
        <end position="29"/>
    </location>
</feature>
<keyword evidence="4" id="KW-1185">Reference proteome</keyword>
<dbReference type="InterPro" id="IPR011032">
    <property type="entry name" value="GroES-like_sf"/>
</dbReference>
<dbReference type="RefSeq" id="WP_167165511.1">
    <property type="nucleotide sequence ID" value="NZ_BAAAOO010000015.1"/>
</dbReference>
<dbReference type="InterPro" id="IPR036291">
    <property type="entry name" value="NAD(P)-bd_dom_sf"/>
</dbReference>
<dbReference type="PANTHER" id="PTHR45033">
    <property type="match status" value="1"/>
</dbReference>
<gene>
    <name evidence="3" type="ORF">FB473_001140</name>
</gene>
<name>A0ABX0SDM1_9ACTN</name>
<feature type="domain" description="Enoyl reductase (ER)" evidence="2">
    <location>
        <begin position="13"/>
        <end position="320"/>
    </location>
</feature>
<dbReference type="Pfam" id="PF00107">
    <property type="entry name" value="ADH_zinc_N"/>
    <property type="match status" value="1"/>
</dbReference>
<comment type="caution">
    <text evidence="3">The sequence shown here is derived from an EMBL/GenBank/DDBJ whole genome shotgun (WGS) entry which is preliminary data.</text>
</comment>
<evidence type="ECO:0000313" key="4">
    <source>
        <dbReference type="Proteomes" id="UP000749311"/>
    </source>
</evidence>
<dbReference type="EMBL" id="JAAMOZ010000001">
    <property type="protein sequence ID" value="NIH56495.1"/>
    <property type="molecule type" value="Genomic_DNA"/>
</dbReference>
<dbReference type="SUPFAM" id="SSF51735">
    <property type="entry name" value="NAD(P)-binding Rossmann-fold domains"/>
    <property type="match status" value="1"/>
</dbReference>
<reference evidence="3 4" key="1">
    <citation type="submission" date="2020-02" db="EMBL/GenBank/DDBJ databases">
        <title>Sequencing the genomes of 1000 actinobacteria strains.</title>
        <authorList>
            <person name="Klenk H.-P."/>
        </authorList>
    </citation>
    <scope>NUCLEOTIDE SEQUENCE [LARGE SCALE GENOMIC DNA]</scope>
    <source>
        <strain evidence="3 4">DSM 19609</strain>
    </source>
</reference>